<dbReference type="Proteomes" id="UP001623348">
    <property type="component" value="Unassembled WGS sequence"/>
</dbReference>
<organism evidence="2 3">
    <name type="scientific">Grus japonensis</name>
    <name type="common">Japanese crane</name>
    <name type="synonym">Red-crowned crane</name>
    <dbReference type="NCBI Taxonomy" id="30415"/>
    <lineage>
        <taxon>Eukaryota</taxon>
        <taxon>Metazoa</taxon>
        <taxon>Chordata</taxon>
        <taxon>Craniata</taxon>
        <taxon>Vertebrata</taxon>
        <taxon>Euteleostomi</taxon>
        <taxon>Archelosauria</taxon>
        <taxon>Archosauria</taxon>
        <taxon>Dinosauria</taxon>
        <taxon>Saurischia</taxon>
        <taxon>Theropoda</taxon>
        <taxon>Coelurosauria</taxon>
        <taxon>Aves</taxon>
        <taxon>Neognathae</taxon>
        <taxon>Neoaves</taxon>
        <taxon>Gruiformes</taxon>
        <taxon>Gruidae</taxon>
        <taxon>Grus</taxon>
    </lineage>
</organism>
<dbReference type="PANTHER" id="PTHR33332">
    <property type="entry name" value="REVERSE TRANSCRIPTASE DOMAIN-CONTAINING PROTEIN"/>
    <property type="match status" value="1"/>
</dbReference>
<sequence length="185" mass="21036">MACHNRSILTSKFEIHSFDGWTVRVIRNWLVGHIQRVTVNGSMSKWKLVMSGVPQGSVLELIPFSIFNDRYEIESTLSKPADNTKLNGTVDMLEGMDAIQKDPDRLEELVHTNLKVQQGQVQSPAPGLQKSKGSISTNWGNERIESSPTEKYLEILVDEKLDMRPNLEYCIQLWGPQHKTDMDLL</sequence>
<keyword evidence="3" id="KW-1185">Reference proteome</keyword>
<evidence type="ECO:0000256" key="1">
    <source>
        <dbReference type="SAM" id="MobiDB-lite"/>
    </source>
</evidence>
<accession>A0ABC9W5Y0</accession>
<evidence type="ECO:0000313" key="3">
    <source>
        <dbReference type="Proteomes" id="UP001623348"/>
    </source>
</evidence>
<feature type="region of interest" description="Disordered" evidence="1">
    <location>
        <begin position="123"/>
        <end position="142"/>
    </location>
</feature>
<name>A0ABC9W5Y0_GRUJA</name>
<dbReference type="AlphaFoldDB" id="A0ABC9W5Y0"/>
<proteinExistence type="predicted"/>
<feature type="compositionally biased region" description="Polar residues" evidence="1">
    <location>
        <begin position="131"/>
        <end position="140"/>
    </location>
</feature>
<gene>
    <name evidence="2" type="ORF">GRJ2_000507500</name>
</gene>
<comment type="caution">
    <text evidence="2">The sequence shown here is derived from an EMBL/GenBank/DDBJ whole genome shotgun (WGS) entry which is preliminary data.</text>
</comment>
<dbReference type="EMBL" id="BAAFJT010000001">
    <property type="protein sequence ID" value="GAB0180422.1"/>
    <property type="molecule type" value="Genomic_DNA"/>
</dbReference>
<evidence type="ECO:0000313" key="2">
    <source>
        <dbReference type="EMBL" id="GAB0180422.1"/>
    </source>
</evidence>
<reference evidence="2 3" key="1">
    <citation type="submission" date="2024-06" db="EMBL/GenBank/DDBJ databases">
        <title>The draft genome of Grus japonensis, version 3.</title>
        <authorList>
            <person name="Nabeshima K."/>
            <person name="Suzuki S."/>
            <person name="Onuma M."/>
        </authorList>
    </citation>
    <scope>NUCLEOTIDE SEQUENCE [LARGE SCALE GENOMIC DNA]</scope>
    <source>
        <strain evidence="2 3">451A</strain>
    </source>
</reference>
<protein>
    <submittedName>
        <fullName evidence="2">Uncharacterized protein</fullName>
    </submittedName>
</protein>